<sequence length="400" mass="45029">MTSTDASDKNDPDSESVGLPSSTSPSNDVACWGSVTGDLQSYWVEKGVKAPLQCQHKDASFAASERTYKTNKRRLSKALFDRSLRNGEHVPREWLVYSPSTGNVFCFHCLLFGESPSSFSTTGFSDWKHSVARVQEHEVSQPHRKAVLLWLARTQARRIDHDLLQQCKEEESYWRELLKRVVEVIKFLSERGLSFRGSDETFGSPHNGNYLGLLELLSQFDPFLAEHMKKYANRGRGSTSYLSNTICEEFIALMGQRIQAEIINQVQRSKYFAMIVDSTPDLAHIDQLTFVVRYVSEQGQVFERFLKFLPIYSHTGDSLFDSVTQILNETSLDIQNCRGQCYDNASNMSGVYKGLRARIQEINPLASWIPCAAHSLNLVGMGSVGCCGDKDKKSGRVGHP</sequence>
<dbReference type="InterPro" id="IPR025398">
    <property type="entry name" value="DUF4371"/>
</dbReference>
<dbReference type="InterPro" id="IPR006580">
    <property type="entry name" value="Znf_TTF"/>
</dbReference>
<organism evidence="3 4">
    <name type="scientific">Larimichthys crocea</name>
    <name type="common">Large yellow croaker</name>
    <name type="synonym">Pseudosciaena crocea</name>
    <dbReference type="NCBI Taxonomy" id="215358"/>
    <lineage>
        <taxon>Eukaryota</taxon>
        <taxon>Metazoa</taxon>
        <taxon>Chordata</taxon>
        <taxon>Craniata</taxon>
        <taxon>Vertebrata</taxon>
        <taxon>Euteleostomi</taxon>
        <taxon>Actinopterygii</taxon>
        <taxon>Neopterygii</taxon>
        <taxon>Teleostei</taxon>
        <taxon>Neoteleostei</taxon>
        <taxon>Acanthomorphata</taxon>
        <taxon>Eupercaria</taxon>
        <taxon>Sciaenidae</taxon>
        <taxon>Larimichthys</taxon>
    </lineage>
</organism>
<proteinExistence type="predicted"/>
<gene>
    <name evidence="3" type="ORF">D5F01_LYC11203</name>
</gene>
<protein>
    <recommendedName>
        <fullName evidence="2">TTF-type domain-containing protein</fullName>
    </recommendedName>
</protein>
<dbReference type="AlphaFoldDB" id="A0A6G0IDZ8"/>
<comment type="caution">
    <text evidence="3">The sequence shown here is derived from an EMBL/GenBank/DDBJ whole genome shotgun (WGS) entry which is preliminary data.</text>
</comment>
<evidence type="ECO:0000259" key="2">
    <source>
        <dbReference type="SMART" id="SM00597"/>
    </source>
</evidence>
<dbReference type="SMART" id="SM00597">
    <property type="entry name" value="ZnF_TTF"/>
    <property type="match status" value="1"/>
</dbReference>
<evidence type="ECO:0000256" key="1">
    <source>
        <dbReference type="SAM" id="MobiDB-lite"/>
    </source>
</evidence>
<dbReference type="InterPro" id="IPR012337">
    <property type="entry name" value="RNaseH-like_sf"/>
</dbReference>
<reference evidence="3 4" key="1">
    <citation type="submission" date="2019-07" db="EMBL/GenBank/DDBJ databases">
        <title>Chromosome genome assembly for large yellow croaker.</title>
        <authorList>
            <person name="Xiao S."/>
        </authorList>
    </citation>
    <scope>NUCLEOTIDE SEQUENCE [LARGE SCALE GENOMIC DNA]</scope>
    <source>
        <strain evidence="3">JMULYC20181020</strain>
        <tissue evidence="3">Muscle</tissue>
    </source>
</reference>
<feature type="domain" description="TTF-type" evidence="2">
    <location>
        <begin position="80"/>
        <end position="162"/>
    </location>
</feature>
<dbReference type="Proteomes" id="UP000424527">
    <property type="component" value="Unassembled WGS sequence"/>
</dbReference>
<keyword evidence="4" id="KW-1185">Reference proteome</keyword>
<evidence type="ECO:0000313" key="4">
    <source>
        <dbReference type="Proteomes" id="UP000424527"/>
    </source>
</evidence>
<dbReference type="PANTHER" id="PTHR45749:SF23">
    <property type="entry name" value="ZINC FINGER MYM-TYPE PROTEIN 1-LIKE"/>
    <property type="match status" value="1"/>
</dbReference>
<accession>A0A6G0IDZ8</accession>
<dbReference type="Pfam" id="PF14291">
    <property type="entry name" value="DUF4371"/>
    <property type="match status" value="1"/>
</dbReference>
<evidence type="ECO:0000313" key="3">
    <source>
        <dbReference type="EMBL" id="KAE8289501.1"/>
    </source>
</evidence>
<feature type="compositionally biased region" description="Basic and acidic residues" evidence="1">
    <location>
        <begin position="1"/>
        <end position="12"/>
    </location>
</feature>
<name>A0A6G0IDZ8_LARCR</name>
<feature type="region of interest" description="Disordered" evidence="1">
    <location>
        <begin position="1"/>
        <end position="27"/>
    </location>
</feature>
<dbReference type="EMBL" id="REGW02000011">
    <property type="protein sequence ID" value="KAE8289501.1"/>
    <property type="molecule type" value="Genomic_DNA"/>
</dbReference>
<dbReference type="SUPFAM" id="SSF53098">
    <property type="entry name" value="Ribonuclease H-like"/>
    <property type="match status" value="1"/>
</dbReference>
<dbReference type="PANTHER" id="PTHR45749">
    <property type="match status" value="1"/>
</dbReference>